<dbReference type="GO" id="GO:0006779">
    <property type="term" value="P:porphyrin-containing compound biosynthetic process"/>
    <property type="evidence" value="ECO:0007669"/>
    <property type="project" value="InterPro"/>
</dbReference>
<proteinExistence type="predicted"/>
<protein>
    <submittedName>
        <fullName evidence="2">Methylcobalamin:coenzyme M methyltransferase, methylamine-specific</fullName>
    </submittedName>
</protein>
<dbReference type="Pfam" id="PF01208">
    <property type="entry name" value="URO-D"/>
    <property type="match status" value="1"/>
</dbReference>
<dbReference type="InterPro" id="IPR052024">
    <property type="entry name" value="Methanogen_methyltrans"/>
</dbReference>
<dbReference type="Proteomes" id="UP000215086">
    <property type="component" value="Chromosome"/>
</dbReference>
<dbReference type="EMBL" id="CP018477">
    <property type="protein sequence ID" value="ASV73144.1"/>
    <property type="molecule type" value="Genomic_DNA"/>
</dbReference>
<evidence type="ECO:0000313" key="2">
    <source>
        <dbReference type="EMBL" id="ASV73144.1"/>
    </source>
</evidence>
<feature type="domain" description="Uroporphyrinogen decarboxylase (URO-D)" evidence="1">
    <location>
        <begin position="3"/>
        <end position="340"/>
    </location>
</feature>
<dbReference type="AlphaFoldDB" id="A0A286RB05"/>
<name>A0A286RB05_9BACT</name>
<accession>A0A286RB05</accession>
<organism evidence="2 3">
    <name type="scientific">Thermogutta terrifontis</name>
    <dbReference type="NCBI Taxonomy" id="1331910"/>
    <lineage>
        <taxon>Bacteria</taxon>
        <taxon>Pseudomonadati</taxon>
        <taxon>Planctomycetota</taxon>
        <taxon>Planctomycetia</taxon>
        <taxon>Pirellulales</taxon>
        <taxon>Thermoguttaceae</taxon>
        <taxon>Thermogutta</taxon>
    </lineage>
</organism>
<evidence type="ECO:0000259" key="1">
    <source>
        <dbReference type="Pfam" id="PF01208"/>
    </source>
</evidence>
<dbReference type="GO" id="GO:0004853">
    <property type="term" value="F:uroporphyrinogen decarboxylase activity"/>
    <property type="evidence" value="ECO:0007669"/>
    <property type="project" value="InterPro"/>
</dbReference>
<dbReference type="PANTHER" id="PTHR47099:SF1">
    <property type="entry name" value="METHYLCOBAMIDE:COM METHYLTRANSFERASE MTBA"/>
    <property type="match status" value="1"/>
</dbReference>
<dbReference type="GO" id="GO:0032259">
    <property type="term" value="P:methylation"/>
    <property type="evidence" value="ECO:0007669"/>
    <property type="project" value="UniProtKB-KW"/>
</dbReference>
<dbReference type="InterPro" id="IPR038071">
    <property type="entry name" value="UROD/MetE-like_sf"/>
</dbReference>
<reference evidence="2 3" key="1">
    <citation type="journal article" name="Front. Microbiol.">
        <title>Sugar Metabolism of the First Thermophilic Planctomycete Thermogutta terrifontis: Comparative Genomic and Transcriptomic Approaches.</title>
        <authorList>
            <person name="Elcheninov A.G."/>
            <person name="Menzel P."/>
            <person name="Gudbergsdottir S.R."/>
            <person name="Slesarev A.I."/>
            <person name="Kadnikov V.V."/>
            <person name="Krogh A."/>
            <person name="Bonch-Osmolovskaya E.A."/>
            <person name="Peng X."/>
            <person name="Kublanov I.V."/>
        </authorList>
    </citation>
    <scope>NUCLEOTIDE SEQUENCE [LARGE SCALE GENOMIC DNA]</scope>
    <source>
        <strain evidence="2 3">R1</strain>
    </source>
</reference>
<keyword evidence="3" id="KW-1185">Reference proteome</keyword>
<dbReference type="CDD" id="cd03465">
    <property type="entry name" value="URO-D_like"/>
    <property type="match status" value="1"/>
</dbReference>
<gene>
    <name evidence="2" type="ORF">THTE_0542</name>
</gene>
<evidence type="ECO:0000313" key="3">
    <source>
        <dbReference type="Proteomes" id="UP000215086"/>
    </source>
</evidence>
<dbReference type="SUPFAM" id="SSF51726">
    <property type="entry name" value="UROD/MetE-like"/>
    <property type="match status" value="1"/>
</dbReference>
<dbReference type="InterPro" id="IPR000257">
    <property type="entry name" value="Uroporphyrinogen_deCOase"/>
</dbReference>
<keyword evidence="2" id="KW-0489">Methyltransferase</keyword>
<dbReference type="Gene3D" id="3.20.20.210">
    <property type="match status" value="1"/>
</dbReference>
<dbReference type="KEGG" id="ttf:THTE_0542"/>
<keyword evidence="2" id="KW-0808">Transferase</keyword>
<dbReference type="PANTHER" id="PTHR47099">
    <property type="entry name" value="METHYLCOBAMIDE:COM METHYLTRANSFERASE MTBA"/>
    <property type="match status" value="1"/>
</dbReference>
<sequence length="347" mass="37727">MNSRELVKAALTGKEAGRVPTGPLAVHYCARFVGATLRQYTLNPVVLAQSVVSYYRRFLPDAVWVSADTWVNAQAMGAEVGFSDENQPAGGTGQPCVRTLADLDRIPPPDPQVQGRWPLMLEALKRIRKELGDEVFIVACFDQYPFSLASELMGLNQIMLAVVEERDFVKRVMDRCLEYGAAYALALAQAGADMLSGGDSPAGLLGPRLYRAIAQPFEKRLIETIKAETELPVSLHICGDARPILADMVDTGADVLEIDYPVPIDEAFKICDGEVALWGNLDPVGVLAQGTPTTVYQKTIELLECVHRSGGKKFVLSSGCTLAVETPEENLDAFFAAARDFGKSFGR</sequence>
<dbReference type="GO" id="GO:0008168">
    <property type="term" value="F:methyltransferase activity"/>
    <property type="evidence" value="ECO:0007669"/>
    <property type="project" value="UniProtKB-KW"/>
</dbReference>